<reference evidence="2" key="2">
    <citation type="submission" date="2025-08" db="UniProtKB">
        <authorList>
            <consortium name="Ensembl"/>
        </authorList>
    </citation>
    <scope>IDENTIFICATION</scope>
</reference>
<organism evidence="2 3">
    <name type="scientific">Canis lupus familiaris</name>
    <name type="common">Dog</name>
    <name type="synonym">Canis familiaris</name>
    <dbReference type="NCBI Taxonomy" id="9615"/>
    <lineage>
        <taxon>Eukaryota</taxon>
        <taxon>Metazoa</taxon>
        <taxon>Chordata</taxon>
        <taxon>Craniata</taxon>
        <taxon>Vertebrata</taxon>
        <taxon>Euteleostomi</taxon>
        <taxon>Mammalia</taxon>
        <taxon>Eutheria</taxon>
        <taxon>Laurasiatheria</taxon>
        <taxon>Carnivora</taxon>
        <taxon>Caniformia</taxon>
        <taxon>Canidae</taxon>
        <taxon>Canis</taxon>
    </lineage>
</organism>
<dbReference type="Ensembl" id="ENSCAFT00000087296.2">
    <property type="protein sequence ID" value="ENSCAFP00000060655.2"/>
    <property type="gene ID" value="ENSCAFG00000015604.6"/>
</dbReference>
<feature type="compositionally biased region" description="Pro residues" evidence="1">
    <location>
        <begin position="240"/>
        <end position="254"/>
    </location>
</feature>
<dbReference type="InterPro" id="IPR013783">
    <property type="entry name" value="Ig-like_fold"/>
</dbReference>
<feature type="compositionally biased region" description="Acidic residues" evidence="1">
    <location>
        <begin position="739"/>
        <end position="751"/>
    </location>
</feature>
<dbReference type="Proteomes" id="UP000002254">
    <property type="component" value="Chromosome 7"/>
</dbReference>
<evidence type="ECO:0000313" key="2">
    <source>
        <dbReference type="Ensembl" id="ENSCAFP00000060655.2"/>
    </source>
</evidence>
<evidence type="ECO:0000313" key="3">
    <source>
        <dbReference type="Proteomes" id="UP000002254"/>
    </source>
</evidence>
<gene>
    <name evidence="2" type="primary">ILDR2</name>
</gene>
<feature type="region of interest" description="Disordered" evidence="1">
    <location>
        <begin position="1"/>
        <end position="178"/>
    </location>
</feature>
<evidence type="ECO:0000256" key="1">
    <source>
        <dbReference type="SAM" id="MobiDB-lite"/>
    </source>
</evidence>
<name>A0A8P0TCF0_CANLF</name>
<dbReference type="AlphaFoldDB" id="A0A8P0TCF0"/>
<feature type="compositionally biased region" description="Basic and acidic residues" evidence="1">
    <location>
        <begin position="758"/>
        <end position="780"/>
    </location>
</feature>
<sequence length="802" mass="86064">MLQGVFTGEGCSAGLSPTPTFPDFAEPLGSLALPRREAHRGTGGAAEAEPLRPRGLAGPSPVTAHAQSPRVAPPASVPLPAQVGQSHLRPRTPPPRASAPSGLGFPGRRSADGPAPAARLPRTLCPPRTLLLGATSGPARDPETWEAPGRRAAGGGRRAAEAEAAELPRAAGSAAGRRSPRAALAAWACGAPCGSGREPRRASPGGRGSARSAGGAAGPAGGGAQGRRGPARARGRSPAAPQPRSPAAPQPRSPAPAAAPAAPAAWPPRAWRCRPSPLCSLLPLNGKLGNMDGVVLAWTALFWLTAMADGLQVTVPDKKKVAMLFQPTVLRCHFSTSSHQPAVVQWKFKSYCQDRMGESLGMASPRAQPLSKRNLEWDPYLDCLDSRRTVRVVASKQGSTVTLGDFYRGREITIVHDADLQIGKLMWGDSGLYYCIITTPDDLEGKNEDLAELLVLVRKGYRIQADKERDSMKVLYYVEKELAQFDPARRMRGRYNNTISELSSLHEEDSNFRQAYHQMRSKQFPVSGDLESNPDYWSGVMGGSSGASRGPSAMEYNKEDRESFSQQRSKSEMLSRKNFAAGVPAVSMDELAAFADSYGARSRRADGDSHEARGGGRFERPEARALGGFFQDGSPEGYYGRSRSREPLGDAGRAWAPSPPRRRPDDAPLPRLVSRTPGTAPKYEHAPRAGGLERQARPEGASRGGSLETPSRLSAQLGRRSASYYAWSPPATYKAAAPQDDDDDDDDDSADDALPPYSERELSRGPSYRGRDLPYHSNSEKKRKKEPSKKPSDFPTRMSLVV</sequence>
<feature type="compositionally biased region" description="Basic and acidic residues" evidence="1">
    <location>
        <begin position="603"/>
        <end position="623"/>
    </location>
</feature>
<reference evidence="2 3" key="1">
    <citation type="journal article" date="2005" name="Nature">
        <title>Genome sequence, comparative analysis and haplotype structure of the domestic dog.</title>
        <authorList>
            <consortium name="Broad Sequencing Platform"/>
            <person name="Lindblad-Toh K."/>
            <person name="Wade C.M."/>
            <person name="Mikkelsen T.S."/>
            <person name="Karlsson E.K."/>
            <person name="Jaffe D.B."/>
            <person name="Kamal M."/>
            <person name="Clamp M."/>
            <person name="Chang J.L."/>
            <person name="Kulbokas E.J. III"/>
            <person name="Zody M.C."/>
            <person name="Mauceli E."/>
            <person name="Xie X."/>
            <person name="Breen M."/>
            <person name="Wayne R.K."/>
            <person name="Ostrander E.A."/>
            <person name="Ponting C.P."/>
            <person name="Galibert F."/>
            <person name="Smith D.R."/>
            <person name="DeJong P.J."/>
            <person name="Kirkness E."/>
            <person name="Alvarez P."/>
            <person name="Biagi T."/>
            <person name="Brockman W."/>
            <person name="Butler J."/>
            <person name="Chin C.W."/>
            <person name="Cook A."/>
            <person name="Cuff J."/>
            <person name="Daly M.J."/>
            <person name="DeCaprio D."/>
            <person name="Gnerre S."/>
            <person name="Grabherr M."/>
            <person name="Kellis M."/>
            <person name="Kleber M."/>
            <person name="Bardeleben C."/>
            <person name="Goodstadt L."/>
            <person name="Heger A."/>
            <person name="Hitte C."/>
            <person name="Kim L."/>
            <person name="Koepfli K.P."/>
            <person name="Parker H.G."/>
            <person name="Pollinger J.P."/>
            <person name="Searle S.M."/>
            <person name="Sutter N.B."/>
            <person name="Thomas R."/>
            <person name="Webber C."/>
            <person name="Baldwin J."/>
            <person name="Abebe A."/>
            <person name="Abouelleil A."/>
            <person name="Aftuck L."/>
            <person name="Ait-Zahra M."/>
            <person name="Aldredge T."/>
            <person name="Allen N."/>
            <person name="An P."/>
            <person name="Anderson S."/>
            <person name="Antoine C."/>
            <person name="Arachchi H."/>
            <person name="Aslam A."/>
            <person name="Ayotte L."/>
            <person name="Bachantsang P."/>
            <person name="Barry A."/>
            <person name="Bayul T."/>
            <person name="Benamara M."/>
            <person name="Berlin A."/>
            <person name="Bessette D."/>
            <person name="Blitshteyn B."/>
            <person name="Bloom T."/>
            <person name="Blye J."/>
            <person name="Boguslavskiy L."/>
            <person name="Bonnet C."/>
            <person name="Boukhgalter B."/>
            <person name="Brown A."/>
            <person name="Cahill P."/>
            <person name="Calixte N."/>
            <person name="Camarata J."/>
            <person name="Cheshatsang Y."/>
            <person name="Chu J."/>
            <person name="Citroen M."/>
            <person name="Collymore A."/>
            <person name="Cooke P."/>
            <person name="Dawoe T."/>
            <person name="Daza R."/>
            <person name="Decktor K."/>
            <person name="DeGray S."/>
            <person name="Dhargay N."/>
            <person name="Dooley K."/>
            <person name="Dooley K."/>
            <person name="Dorje P."/>
            <person name="Dorjee K."/>
            <person name="Dorris L."/>
            <person name="Duffey N."/>
            <person name="Dupes A."/>
            <person name="Egbiremolen O."/>
            <person name="Elong R."/>
            <person name="Falk J."/>
            <person name="Farina A."/>
            <person name="Faro S."/>
            <person name="Ferguson D."/>
            <person name="Ferreira P."/>
            <person name="Fisher S."/>
            <person name="FitzGerald M."/>
            <person name="Foley K."/>
            <person name="Foley C."/>
            <person name="Franke A."/>
            <person name="Friedrich D."/>
            <person name="Gage D."/>
            <person name="Garber M."/>
            <person name="Gearin G."/>
            <person name="Giannoukos G."/>
            <person name="Goode T."/>
            <person name="Goyette A."/>
            <person name="Graham J."/>
            <person name="Grandbois E."/>
            <person name="Gyaltsen K."/>
            <person name="Hafez N."/>
            <person name="Hagopian D."/>
            <person name="Hagos B."/>
            <person name="Hall J."/>
            <person name="Healy C."/>
            <person name="Hegarty R."/>
            <person name="Honan T."/>
            <person name="Horn A."/>
            <person name="Houde N."/>
            <person name="Hughes L."/>
            <person name="Hunnicutt L."/>
            <person name="Husby M."/>
            <person name="Jester B."/>
            <person name="Jones C."/>
            <person name="Kamat A."/>
            <person name="Kanga B."/>
            <person name="Kells C."/>
            <person name="Khazanovich D."/>
            <person name="Kieu A.C."/>
            <person name="Kisner P."/>
            <person name="Kumar M."/>
            <person name="Lance K."/>
            <person name="Landers T."/>
            <person name="Lara M."/>
            <person name="Lee W."/>
            <person name="Leger J.P."/>
            <person name="Lennon N."/>
            <person name="Leuper L."/>
            <person name="LeVine S."/>
            <person name="Liu J."/>
            <person name="Liu X."/>
            <person name="Lokyitsang Y."/>
            <person name="Lokyitsang T."/>
            <person name="Lui A."/>
            <person name="Macdonald J."/>
            <person name="Major J."/>
            <person name="Marabella R."/>
            <person name="Maru K."/>
            <person name="Matthews C."/>
            <person name="McDonough S."/>
            <person name="Mehta T."/>
            <person name="Meldrim J."/>
            <person name="Melnikov A."/>
            <person name="Meneus L."/>
            <person name="Mihalev A."/>
            <person name="Mihova T."/>
            <person name="Miller K."/>
            <person name="Mittelman R."/>
            <person name="Mlenga V."/>
            <person name="Mulrain L."/>
            <person name="Munson G."/>
            <person name="Navidi A."/>
            <person name="Naylor J."/>
            <person name="Nguyen T."/>
            <person name="Nguyen N."/>
            <person name="Nguyen C."/>
            <person name="Nguyen T."/>
            <person name="Nicol R."/>
            <person name="Norbu N."/>
            <person name="Norbu C."/>
            <person name="Novod N."/>
            <person name="Nyima T."/>
            <person name="Olandt P."/>
            <person name="O'Neill B."/>
            <person name="O'Neill K."/>
            <person name="Osman S."/>
            <person name="Oyono L."/>
            <person name="Patti C."/>
            <person name="Perrin D."/>
            <person name="Phunkhang P."/>
            <person name="Pierre F."/>
            <person name="Priest M."/>
            <person name="Rachupka A."/>
            <person name="Raghuraman S."/>
            <person name="Rameau R."/>
            <person name="Ray V."/>
            <person name="Raymond C."/>
            <person name="Rege F."/>
            <person name="Rise C."/>
            <person name="Rogers J."/>
            <person name="Rogov P."/>
            <person name="Sahalie J."/>
            <person name="Settipalli S."/>
            <person name="Sharpe T."/>
            <person name="Shea T."/>
            <person name="Sheehan M."/>
            <person name="Sherpa N."/>
            <person name="Shi J."/>
            <person name="Shih D."/>
            <person name="Sloan J."/>
            <person name="Smith C."/>
            <person name="Sparrow T."/>
            <person name="Stalker J."/>
            <person name="Stange-Thomann N."/>
            <person name="Stavropoulos S."/>
            <person name="Stone C."/>
            <person name="Stone S."/>
            <person name="Sykes S."/>
            <person name="Tchuinga P."/>
            <person name="Tenzing P."/>
            <person name="Tesfaye S."/>
            <person name="Thoulutsang D."/>
            <person name="Thoulutsang Y."/>
            <person name="Topham K."/>
            <person name="Topping I."/>
            <person name="Tsamla T."/>
            <person name="Vassiliev H."/>
            <person name="Venkataraman V."/>
            <person name="Vo A."/>
            <person name="Wangchuk T."/>
            <person name="Wangdi T."/>
            <person name="Weiand M."/>
            <person name="Wilkinson J."/>
            <person name="Wilson A."/>
            <person name="Yadav S."/>
            <person name="Yang S."/>
            <person name="Yang X."/>
            <person name="Young G."/>
            <person name="Yu Q."/>
            <person name="Zainoun J."/>
            <person name="Zembek L."/>
            <person name="Zimmer A."/>
            <person name="Lander E.S."/>
        </authorList>
    </citation>
    <scope>NUCLEOTIDE SEQUENCE [LARGE SCALE GENOMIC DNA]</scope>
    <source>
        <strain evidence="2">Boxer</strain>
    </source>
</reference>
<feature type="compositionally biased region" description="Low complexity" evidence="1">
    <location>
        <begin position="165"/>
        <end position="178"/>
    </location>
</feature>
<feature type="region of interest" description="Disordered" evidence="1">
    <location>
        <begin position="600"/>
        <end position="802"/>
    </location>
</feature>
<dbReference type="Gene3D" id="2.60.40.10">
    <property type="entry name" value="Immunoglobulins"/>
    <property type="match status" value="1"/>
</dbReference>
<dbReference type="OrthoDB" id="9450321at2759"/>
<accession>A0A8P0TCF0</accession>
<feature type="region of interest" description="Disordered" evidence="1">
    <location>
        <begin position="542"/>
        <end position="575"/>
    </location>
</feature>
<dbReference type="InterPro" id="IPR036179">
    <property type="entry name" value="Ig-like_dom_sf"/>
</dbReference>
<dbReference type="SUPFAM" id="SSF48726">
    <property type="entry name" value="Immunoglobulin"/>
    <property type="match status" value="1"/>
</dbReference>
<feature type="compositionally biased region" description="Low complexity" evidence="1">
    <location>
        <begin position="114"/>
        <end position="132"/>
    </location>
</feature>
<dbReference type="InterPro" id="IPR051874">
    <property type="entry name" value="Ig-like_domain-LISCH7"/>
</dbReference>
<feature type="compositionally biased region" description="Gly residues" evidence="1">
    <location>
        <begin position="215"/>
        <end position="226"/>
    </location>
</feature>
<proteinExistence type="predicted"/>
<feature type="compositionally biased region" description="Basic and acidic residues" evidence="1">
    <location>
        <begin position="556"/>
        <end position="575"/>
    </location>
</feature>
<dbReference type="PANTHER" id="PTHR15923">
    <property type="entry name" value="TRANSMEMBRANE AND IMMUNOGLOBULIN DOMAIN-CONTAINING PROTEIN"/>
    <property type="match status" value="1"/>
</dbReference>
<feature type="region of interest" description="Disordered" evidence="1">
    <location>
        <begin position="191"/>
        <end position="263"/>
    </location>
</feature>
<protein>
    <submittedName>
        <fullName evidence="2">Immunoglobulin like domain containing receptor 2</fullName>
    </submittedName>
</protein>
<dbReference type="PANTHER" id="PTHR15923:SF0">
    <property type="entry name" value="IMMUNOGLOBULIN-LIKE DOMAIN-CONTAINING RECEPTOR 2"/>
    <property type="match status" value="1"/>
</dbReference>